<proteinExistence type="inferred from homology"/>
<dbReference type="RefSeq" id="WP_033178981.1">
    <property type="nucleotide sequence ID" value="NZ_CP030140.1"/>
</dbReference>
<dbReference type="InterPro" id="IPR013324">
    <property type="entry name" value="RNA_pol_sigma_r3/r4-like"/>
</dbReference>
<evidence type="ECO:0000256" key="2">
    <source>
        <dbReference type="ARBA" id="ARBA00024764"/>
    </source>
</evidence>
<dbReference type="Gene3D" id="1.10.10.10">
    <property type="entry name" value="Winged helix-like DNA-binding domain superfamily/Winged helix DNA-binding domain"/>
    <property type="match status" value="1"/>
</dbReference>
<protein>
    <submittedName>
        <fullName evidence="3">Uncharacterized protein</fullName>
    </submittedName>
</protein>
<dbReference type="Pfam" id="PF04297">
    <property type="entry name" value="UPF0122"/>
    <property type="match status" value="1"/>
</dbReference>
<dbReference type="SUPFAM" id="SSF88659">
    <property type="entry name" value="Sigma3 and sigma4 domains of RNA polymerase sigma factors"/>
    <property type="match status" value="1"/>
</dbReference>
<gene>
    <name evidence="3" type="ORF">DP065_02275</name>
</gene>
<sequence length="76" mass="8983">MNKDLLKEKMYYSELFEKYGNLLSQSQRQTLDLYLNQDLSITEIAEEFAMTRSGVHDAIKKGRQNLEKIQKNLKQN</sequence>
<keyword evidence="4" id="KW-1185">Reference proteome</keyword>
<evidence type="ECO:0000313" key="4">
    <source>
        <dbReference type="Proteomes" id="UP000250218"/>
    </source>
</evidence>
<dbReference type="InterPro" id="IPR007394">
    <property type="entry name" value="UPF0122"/>
</dbReference>
<name>A0A2Z4NDI6_9BACT</name>
<evidence type="ECO:0000313" key="3">
    <source>
        <dbReference type="EMBL" id="AWX69568.1"/>
    </source>
</evidence>
<dbReference type="Proteomes" id="UP000250218">
    <property type="component" value="Chromosome"/>
</dbReference>
<evidence type="ECO:0000256" key="1">
    <source>
        <dbReference type="ARBA" id="ARBA00008720"/>
    </source>
</evidence>
<dbReference type="InterPro" id="IPR036388">
    <property type="entry name" value="WH-like_DNA-bd_sf"/>
</dbReference>
<accession>A0A2Z4NDI6</accession>
<dbReference type="AlphaFoldDB" id="A0A2Z4NDI6"/>
<dbReference type="PANTHER" id="PTHR40083:SF1">
    <property type="entry name" value="UPF0122 PROTEIN YLXM"/>
    <property type="match status" value="1"/>
</dbReference>
<reference evidence="4" key="1">
    <citation type="submission" date="2018-06" db="EMBL/GenBank/DDBJ databases">
        <title>Complete genome sequences of Mycoplasma anatis, M. anseris and M. cloacale type strains.</title>
        <authorList>
            <person name="Grozner D."/>
            <person name="Forro B."/>
            <person name="Sulyok K.M."/>
            <person name="Marton S."/>
            <person name="Kreizinger Z."/>
            <person name="Banyai K."/>
            <person name="Gyuranecz M."/>
        </authorList>
    </citation>
    <scope>NUCLEOTIDE SEQUENCE [LARGE SCALE GENOMIC DNA]</scope>
    <source>
        <strain evidence="4">ATCC 49234</strain>
    </source>
</reference>
<dbReference type="EMBL" id="CP030140">
    <property type="protein sequence ID" value="AWX69568.1"/>
    <property type="molecule type" value="Genomic_DNA"/>
</dbReference>
<comment type="function">
    <text evidence="2">Might take part in the signal recognition particle (SRP) pathway. This is inferred from the conservation of its genetic proximity to ftsY/ffh. May be a regulatory protein.</text>
</comment>
<comment type="similarity">
    <text evidence="1">Belongs to the UPF0122 family.</text>
</comment>
<dbReference type="PANTHER" id="PTHR40083">
    <property type="entry name" value="UPF0122 PROTEIN CBO2450/CLC_2298"/>
    <property type="match status" value="1"/>
</dbReference>
<organism evidence="3 4">
    <name type="scientific">[Mycoplasma] anseris</name>
    <dbReference type="NCBI Taxonomy" id="92400"/>
    <lineage>
        <taxon>Bacteria</taxon>
        <taxon>Bacillati</taxon>
        <taxon>Mycoplasmatota</taxon>
        <taxon>Mycoplasmoidales</taxon>
        <taxon>Metamycoplasmataceae</taxon>
        <taxon>Metamycoplasma</taxon>
    </lineage>
</organism>
<dbReference type="KEGG" id="mane:DP065_02275"/>